<gene>
    <name evidence="2" type="ORF">CUNI_LOCUS19408</name>
</gene>
<protein>
    <submittedName>
        <fullName evidence="2">Uncharacterized protein</fullName>
    </submittedName>
</protein>
<feature type="non-terminal residue" evidence="2">
    <location>
        <position position="1"/>
    </location>
</feature>
<dbReference type="Proteomes" id="UP000678393">
    <property type="component" value="Unassembled WGS sequence"/>
</dbReference>
<name>A0A8S4A0K4_9EUPU</name>
<evidence type="ECO:0000313" key="3">
    <source>
        <dbReference type="Proteomes" id="UP000678393"/>
    </source>
</evidence>
<evidence type="ECO:0000313" key="2">
    <source>
        <dbReference type="EMBL" id="CAG5133850.1"/>
    </source>
</evidence>
<dbReference type="AlphaFoldDB" id="A0A8S4A0K4"/>
<keyword evidence="1" id="KW-0812">Transmembrane</keyword>
<accession>A0A8S4A0K4</accession>
<organism evidence="2 3">
    <name type="scientific">Candidula unifasciata</name>
    <dbReference type="NCBI Taxonomy" id="100452"/>
    <lineage>
        <taxon>Eukaryota</taxon>
        <taxon>Metazoa</taxon>
        <taxon>Spiralia</taxon>
        <taxon>Lophotrochozoa</taxon>
        <taxon>Mollusca</taxon>
        <taxon>Gastropoda</taxon>
        <taxon>Heterobranchia</taxon>
        <taxon>Euthyneura</taxon>
        <taxon>Panpulmonata</taxon>
        <taxon>Eupulmonata</taxon>
        <taxon>Stylommatophora</taxon>
        <taxon>Helicina</taxon>
        <taxon>Helicoidea</taxon>
        <taxon>Geomitridae</taxon>
        <taxon>Candidula</taxon>
    </lineage>
</organism>
<reference evidence="2" key="1">
    <citation type="submission" date="2021-04" db="EMBL/GenBank/DDBJ databases">
        <authorList>
            <consortium name="Molecular Ecology Group"/>
        </authorList>
    </citation>
    <scope>NUCLEOTIDE SEQUENCE</scope>
</reference>
<evidence type="ECO:0000256" key="1">
    <source>
        <dbReference type="SAM" id="Phobius"/>
    </source>
</evidence>
<dbReference type="EMBL" id="CAJHNH020006545">
    <property type="protein sequence ID" value="CAG5133850.1"/>
    <property type="molecule type" value="Genomic_DNA"/>
</dbReference>
<keyword evidence="3" id="KW-1185">Reference proteome</keyword>
<sequence>ADQCLPAEEGTPHNISCVFDVSRIGPNFQLPWTAVINETYHSTVATCYFGRCEASPGFKARVVSNKSILTIDNVSRTDPFSVSTTWRCDVNRTVCGPLQVYSTPTNVKCEFPPFNTSSDRMPIVCTTDRIYPYASYQTFISTDKATFRPVSKIYPCKNSPRNETPVYYTAECTLSVQLQNFRTGDNYIKVKIFPDVSNGDQAAGVYSDVYQVTLSLSQGDGTSEVSTRQYLIIGLGIGVFVAACAAVFLGVSTFIYRRKCQSFELRPRSQYTKQTSKDIPVGYNAINKLSIDEDNSGEMYEAVIPPATPSRPSVLPKPILMESIYGNAQS</sequence>
<feature type="transmembrane region" description="Helical" evidence="1">
    <location>
        <begin position="230"/>
        <end position="256"/>
    </location>
</feature>
<proteinExistence type="predicted"/>
<keyword evidence="1" id="KW-1133">Transmembrane helix</keyword>
<comment type="caution">
    <text evidence="2">The sequence shown here is derived from an EMBL/GenBank/DDBJ whole genome shotgun (WGS) entry which is preliminary data.</text>
</comment>
<keyword evidence="1" id="KW-0472">Membrane</keyword>